<dbReference type="PRINTS" id="PR01438">
    <property type="entry name" value="UNVRSLSTRESS"/>
</dbReference>
<dbReference type="InterPro" id="IPR006016">
    <property type="entry name" value="UspA"/>
</dbReference>
<keyword evidence="4" id="KW-1185">Reference proteome</keyword>
<dbReference type="InterPro" id="IPR006015">
    <property type="entry name" value="Universal_stress_UspA"/>
</dbReference>
<dbReference type="RefSeq" id="WP_379977327.1">
    <property type="nucleotide sequence ID" value="NZ_JBHSFV010000002.1"/>
</dbReference>
<dbReference type="Proteomes" id="UP001596043">
    <property type="component" value="Unassembled WGS sequence"/>
</dbReference>
<gene>
    <name evidence="3" type="ORF">ACFO3O_04405</name>
</gene>
<comment type="caution">
    <text evidence="3">The sequence shown here is derived from an EMBL/GenBank/DDBJ whole genome shotgun (WGS) entry which is preliminary data.</text>
</comment>
<protein>
    <submittedName>
        <fullName evidence="3">Universal stress protein</fullName>
    </submittedName>
</protein>
<dbReference type="PANTHER" id="PTHR46268">
    <property type="entry name" value="STRESS RESPONSE PROTEIN NHAX"/>
    <property type="match status" value="1"/>
</dbReference>
<sequence length="284" mass="32615">MKNILIPTDFSENATNAFQYAVQLMKKERCRFHLLNTYSPVSLYTSTIYEYHTSLQVDLGELYKKTSEAKLEKTIQKIKKMFPNDLHTFETIASCNLLVEEIAECVKTCAIDLIVMGTQGASGLKEIFIGSQTLHAIKKATVPIICVPSMYTYKAPKDIVFATDYELSMNNKGISIVKDICNWHTSRLIFLNAYYGVPLDQRQIEVRDALDKFFKENAHQFQISDGMDVLEAIEDFQSKHRIDLLVMIHNRHSIFENLLFVPVINKIVHHTKTPFLVIPSMQKK</sequence>
<feature type="domain" description="UspA" evidence="2">
    <location>
        <begin position="1"/>
        <end position="148"/>
    </location>
</feature>
<dbReference type="PANTHER" id="PTHR46268:SF6">
    <property type="entry name" value="UNIVERSAL STRESS PROTEIN UP12"/>
    <property type="match status" value="1"/>
</dbReference>
<name>A0ABV9HSK7_9FLAO</name>
<dbReference type="Gene3D" id="3.40.50.620">
    <property type="entry name" value="HUPs"/>
    <property type="match status" value="2"/>
</dbReference>
<dbReference type="SUPFAM" id="SSF52402">
    <property type="entry name" value="Adenine nucleotide alpha hydrolases-like"/>
    <property type="match status" value="2"/>
</dbReference>
<evidence type="ECO:0000313" key="3">
    <source>
        <dbReference type="EMBL" id="MFC4633134.1"/>
    </source>
</evidence>
<reference evidence="4" key="1">
    <citation type="journal article" date="2019" name="Int. J. Syst. Evol. Microbiol.">
        <title>The Global Catalogue of Microorganisms (GCM) 10K type strain sequencing project: providing services to taxonomists for standard genome sequencing and annotation.</title>
        <authorList>
            <consortium name="The Broad Institute Genomics Platform"/>
            <consortium name="The Broad Institute Genome Sequencing Center for Infectious Disease"/>
            <person name="Wu L."/>
            <person name="Ma J."/>
        </authorList>
    </citation>
    <scope>NUCLEOTIDE SEQUENCE [LARGE SCALE GENOMIC DNA]</scope>
    <source>
        <strain evidence="4">YJ-61-S</strain>
    </source>
</reference>
<feature type="domain" description="UspA" evidence="2">
    <location>
        <begin position="224"/>
        <end position="279"/>
    </location>
</feature>
<dbReference type="CDD" id="cd00293">
    <property type="entry name" value="USP-like"/>
    <property type="match status" value="1"/>
</dbReference>
<accession>A0ABV9HSK7</accession>
<comment type="similarity">
    <text evidence="1">Belongs to the universal stress protein A family.</text>
</comment>
<evidence type="ECO:0000256" key="1">
    <source>
        <dbReference type="ARBA" id="ARBA00008791"/>
    </source>
</evidence>
<proteinExistence type="inferred from homology"/>
<dbReference type="InterPro" id="IPR014729">
    <property type="entry name" value="Rossmann-like_a/b/a_fold"/>
</dbReference>
<organism evidence="3 4">
    <name type="scientific">Dokdonia ponticola</name>
    <dbReference type="NCBI Taxonomy" id="2041041"/>
    <lineage>
        <taxon>Bacteria</taxon>
        <taxon>Pseudomonadati</taxon>
        <taxon>Bacteroidota</taxon>
        <taxon>Flavobacteriia</taxon>
        <taxon>Flavobacteriales</taxon>
        <taxon>Flavobacteriaceae</taxon>
        <taxon>Dokdonia</taxon>
    </lineage>
</organism>
<dbReference type="EMBL" id="JBHSFV010000002">
    <property type="protein sequence ID" value="MFC4633134.1"/>
    <property type="molecule type" value="Genomic_DNA"/>
</dbReference>
<evidence type="ECO:0000313" key="4">
    <source>
        <dbReference type="Proteomes" id="UP001596043"/>
    </source>
</evidence>
<evidence type="ECO:0000259" key="2">
    <source>
        <dbReference type="Pfam" id="PF00582"/>
    </source>
</evidence>
<dbReference type="Pfam" id="PF00582">
    <property type="entry name" value="Usp"/>
    <property type="match status" value="2"/>
</dbReference>